<proteinExistence type="predicted"/>
<organism evidence="1 2">
    <name type="scientific">Lactobacillus panisapium</name>
    <dbReference type="NCBI Taxonomy" id="2012495"/>
    <lineage>
        <taxon>Bacteria</taxon>
        <taxon>Bacillati</taxon>
        <taxon>Bacillota</taxon>
        <taxon>Bacilli</taxon>
        <taxon>Lactobacillales</taxon>
        <taxon>Lactobacillaceae</taxon>
        <taxon>Lactobacillus</taxon>
    </lineage>
</organism>
<dbReference type="PANTHER" id="PTHR10000:SF53">
    <property type="entry name" value="5-AMINO-6-(5-PHOSPHO-D-RIBITYLAMINO)URACIL PHOSPHATASE YBJI-RELATED"/>
    <property type="match status" value="1"/>
</dbReference>
<dbReference type="Gene3D" id="3.30.1240.10">
    <property type="match status" value="1"/>
</dbReference>
<dbReference type="InterPro" id="IPR023214">
    <property type="entry name" value="HAD_sf"/>
</dbReference>
<dbReference type="InterPro" id="IPR000150">
    <property type="entry name" value="Cof"/>
</dbReference>
<dbReference type="NCBIfam" id="TIGR00099">
    <property type="entry name" value="Cof-subfamily"/>
    <property type="match status" value="1"/>
</dbReference>
<protein>
    <submittedName>
        <fullName evidence="1">HAD family phosphatase</fullName>
    </submittedName>
</protein>
<dbReference type="SFLD" id="SFLDG01140">
    <property type="entry name" value="C2.B:_Phosphomannomutase_and_P"/>
    <property type="match status" value="1"/>
</dbReference>
<dbReference type="SUPFAM" id="SSF56784">
    <property type="entry name" value="HAD-like"/>
    <property type="match status" value="1"/>
</dbReference>
<keyword evidence="2" id="KW-1185">Reference proteome</keyword>
<evidence type="ECO:0000313" key="2">
    <source>
        <dbReference type="Proteomes" id="UP000826550"/>
    </source>
</evidence>
<dbReference type="SFLD" id="SFLDS00003">
    <property type="entry name" value="Haloacid_Dehalogenase"/>
    <property type="match status" value="1"/>
</dbReference>
<accession>A0ABX8W9H1</accession>
<sequence>MIKLIATDMDGTWLTDQKTYDEELFLREFAIMQERGIKFVIASGNQYENIYARFPKTAAKMYFIAENGALVAQGRQVIHTDCISDEDLQVIFEIIAKYAHEKITVSGLASAYVRASDGPEYATELKKYYAKLTIVPSFTDLQDQIFKVTLDVPAKKRPRIISELQNNYPQIGFVSGSATSIDISTKKMNKAVGLEYLSKKYHINPREMVAFGDSGNDVGMLKYVGQSYVTATALPIAKSAANRVIGSSNSSAVQKEIWRLLND</sequence>
<dbReference type="NCBIfam" id="TIGR01484">
    <property type="entry name" value="HAD-SF-IIB"/>
    <property type="match status" value="1"/>
</dbReference>
<dbReference type="Proteomes" id="UP000826550">
    <property type="component" value="Chromosome"/>
</dbReference>
<dbReference type="InterPro" id="IPR006379">
    <property type="entry name" value="HAD-SF_hydro_IIB"/>
</dbReference>
<dbReference type="Pfam" id="PF08282">
    <property type="entry name" value="Hydrolase_3"/>
    <property type="match status" value="1"/>
</dbReference>
<dbReference type="PANTHER" id="PTHR10000">
    <property type="entry name" value="PHOSPHOSERINE PHOSPHATASE"/>
    <property type="match status" value="1"/>
</dbReference>
<dbReference type="Gene3D" id="3.40.50.1000">
    <property type="entry name" value="HAD superfamily/HAD-like"/>
    <property type="match status" value="1"/>
</dbReference>
<evidence type="ECO:0000313" key="1">
    <source>
        <dbReference type="EMBL" id="QYN52828.1"/>
    </source>
</evidence>
<name>A0ABX8W9H1_9LACO</name>
<dbReference type="InterPro" id="IPR036412">
    <property type="entry name" value="HAD-like_sf"/>
</dbReference>
<gene>
    <name evidence="1" type="ORF">GYM71_05115</name>
</gene>
<dbReference type="EMBL" id="CP048268">
    <property type="protein sequence ID" value="QYN52828.1"/>
    <property type="molecule type" value="Genomic_DNA"/>
</dbReference>
<dbReference type="RefSeq" id="WP_220221154.1">
    <property type="nucleotide sequence ID" value="NZ_CP048268.1"/>
</dbReference>
<reference evidence="1 2" key="1">
    <citation type="submission" date="2020-01" db="EMBL/GenBank/DDBJ databases">
        <title>Vast differences in strain-level diversity in the gut microbiota of two closely related honey bee species.</title>
        <authorList>
            <person name="Ellegaard K.M."/>
            <person name="Suenami S."/>
            <person name="Miyazaki R."/>
            <person name="Engel P."/>
        </authorList>
    </citation>
    <scope>NUCLEOTIDE SEQUENCE [LARGE SCALE GENOMIC DNA]</scope>
    <source>
        <strain evidence="1 2">ESL0416</strain>
    </source>
</reference>